<protein>
    <recommendedName>
        <fullName evidence="3">HTH tetR-type domain-containing protein</fullName>
    </recommendedName>
</protein>
<dbReference type="eggNOG" id="COG1309">
    <property type="taxonomic scope" value="Bacteria"/>
</dbReference>
<dbReference type="InterPro" id="IPR036271">
    <property type="entry name" value="Tet_transcr_reg_TetR-rel_C_sf"/>
</dbReference>
<evidence type="ECO:0000313" key="5">
    <source>
        <dbReference type="Proteomes" id="UP000011864"/>
    </source>
</evidence>
<dbReference type="SUPFAM" id="SSF48498">
    <property type="entry name" value="Tetracyclin repressor-like, C-terminal domain"/>
    <property type="match status" value="1"/>
</dbReference>
<dbReference type="RefSeq" id="WP_007640917.1">
    <property type="nucleotide sequence ID" value="NC_020514.1"/>
</dbReference>
<dbReference type="HOGENOM" id="CLU_053314_0_0_6"/>
<dbReference type="InterPro" id="IPR009057">
    <property type="entry name" value="Homeodomain-like_sf"/>
</dbReference>
<evidence type="ECO:0000256" key="1">
    <source>
        <dbReference type="ARBA" id="ARBA00023125"/>
    </source>
</evidence>
<keyword evidence="1 2" id="KW-0238">DNA-binding</keyword>
<evidence type="ECO:0000313" key="4">
    <source>
        <dbReference type="EMBL" id="AGH46545.1"/>
    </source>
</evidence>
<dbReference type="PROSITE" id="PS50977">
    <property type="entry name" value="HTH_TETR_2"/>
    <property type="match status" value="2"/>
</dbReference>
<dbReference type="AlphaFoldDB" id="K6Z252"/>
<evidence type="ECO:0000256" key="2">
    <source>
        <dbReference type="PROSITE-ProRule" id="PRU00335"/>
    </source>
</evidence>
<name>K6Z252_9ALTE</name>
<reference evidence="4 5" key="1">
    <citation type="journal article" date="2013" name="Genome Announc.">
        <title>Complete Genome Sequence of Glaciecola psychrophila Strain 170T.</title>
        <authorList>
            <person name="Yin J."/>
            <person name="Chen J."/>
            <person name="Liu G."/>
            <person name="Yu Y."/>
            <person name="Song L."/>
            <person name="Wang X."/>
            <person name="Qu X."/>
        </authorList>
    </citation>
    <scope>NUCLEOTIDE SEQUENCE [LARGE SCALE GENOMIC DNA]</scope>
    <source>
        <strain evidence="4 5">170</strain>
    </source>
</reference>
<feature type="domain" description="HTH tetR-type" evidence="3">
    <location>
        <begin position="238"/>
        <end position="298"/>
    </location>
</feature>
<dbReference type="Pfam" id="PF00440">
    <property type="entry name" value="TetR_N"/>
    <property type="match status" value="2"/>
</dbReference>
<gene>
    <name evidence="4" type="ORF">C427_4443</name>
</gene>
<keyword evidence="5" id="KW-1185">Reference proteome</keyword>
<evidence type="ECO:0000259" key="3">
    <source>
        <dbReference type="PROSITE" id="PS50977"/>
    </source>
</evidence>
<dbReference type="InterPro" id="IPR041490">
    <property type="entry name" value="KstR2_TetR_C"/>
</dbReference>
<dbReference type="OrthoDB" id="4541465at2"/>
<dbReference type="Pfam" id="PF17932">
    <property type="entry name" value="TetR_C_24"/>
    <property type="match status" value="1"/>
</dbReference>
<dbReference type="PANTHER" id="PTHR43479">
    <property type="entry name" value="ACREF/ENVCD OPERON REPRESSOR-RELATED"/>
    <property type="match status" value="1"/>
</dbReference>
<dbReference type="PATRIC" id="fig|1129794.4.peg.4425"/>
<dbReference type="InterPro" id="IPR050624">
    <property type="entry name" value="HTH-type_Tx_Regulator"/>
</dbReference>
<organism evidence="4 5">
    <name type="scientific">Paraglaciecola psychrophila 170</name>
    <dbReference type="NCBI Taxonomy" id="1129794"/>
    <lineage>
        <taxon>Bacteria</taxon>
        <taxon>Pseudomonadati</taxon>
        <taxon>Pseudomonadota</taxon>
        <taxon>Gammaproteobacteria</taxon>
        <taxon>Alteromonadales</taxon>
        <taxon>Alteromonadaceae</taxon>
        <taxon>Paraglaciecola</taxon>
    </lineage>
</organism>
<feature type="domain" description="HTH tetR-type" evidence="3">
    <location>
        <begin position="20"/>
        <end position="80"/>
    </location>
</feature>
<dbReference type="SUPFAM" id="SSF46689">
    <property type="entry name" value="Homeodomain-like"/>
    <property type="match status" value="2"/>
</dbReference>
<sequence>MPPLQNKKISSPFSKTNQHDQKYRTILSAASELFNVYGTRGTTLIQIADKLNLTKTSLYYYAKNKEELVHQCYLNTCIELQAMITSAKGTDGSAMNKIEHLLRLNFDCLNGIINGSRGHLAGFTEISSLSSQHKTEISEFIRTFVMQVMQLIEQGQIDGSIQNVHPAKTASALWGAIFWLPVWLHSIKDESREDAYQQWLSIIKYGLNNQTSALSFTVTDLAKEQVAPAGFDRNQQNKIKQEAFYRVGSIFFNQKGFKGTSLDELAQSLGVTKGAFYYHIKNKDDLLIKCFERTINIESQVLEDSLAIDNNGLEKLAYAAQKLFSIQVGEQGPLIRYARMWSLEIDKRQEMEITTSKIRDLFGNIIQLGIEDKSIKQVDLLVAKNIIAGAIESIPDLGDSISEDNVLGDSADFFHIFFNGIATQHYSDNF</sequence>
<feature type="DNA-binding region" description="H-T-H motif" evidence="2">
    <location>
        <begin position="261"/>
        <end position="280"/>
    </location>
</feature>
<dbReference type="EMBL" id="CP003837">
    <property type="protein sequence ID" value="AGH46545.1"/>
    <property type="molecule type" value="Genomic_DNA"/>
</dbReference>
<dbReference type="Gene3D" id="1.10.357.10">
    <property type="entry name" value="Tetracycline Repressor, domain 2"/>
    <property type="match status" value="2"/>
</dbReference>
<dbReference type="Gene3D" id="1.10.10.60">
    <property type="entry name" value="Homeodomain-like"/>
    <property type="match status" value="2"/>
</dbReference>
<dbReference type="KEGG" id="gps:C427_4443"/>
<dbReference type="GO" id="GO:0003677">
    <property type="term" value="F:DNA binding"/>
    <property type="evidence" value="ECO:0007669"/>
    <property type="project" value="UniProtKB-UniRule"/>
</dbReference>
<dbReference type="PANTHER" id="PTHR43479:SF11">
    <property type="entry name" value="ACREF_ENVCD OPERON REPRESSOR-RELATED"/>
    <property type="match status" value="1"/>
</dbReference>
<accession>K6Z252</accession>
<dbReference type="InterPro" id="IPR001647">
    <property type="entry name" value="HTH_TetR"/>
</dbReference>
<proteinExistence type="predicted"/>
<dbReference type="PRINTS" id="PR00455">
    <property type="entry name" value="HTHTETR"/>
</dbReference>
<feature type="DNA-binding region" description="H-T-H motif" evidence="2">
    <location>
        <begin position="43"/>
        <end position="62"/>
    </location>
</feature>
<dbReference type="Proteomes" id="UP000011864">
    <property type="component" value="Chromosome"/>
</dbReference>